<dbReference type="Gene3D" id="3.20.20.70">
    <property type="entry name" value="Aldolase class I"/>
    <property type="match status" value="1"/>
</dbReference>
<dbReference type="eggNOG" id="COG2876">
    <property type="taxonomic scope" value="Bacteria"/>
</dbReference>
<dbReference type="NCBIfam" id="NF006421">
    <property type="entry name" value="PRK08673.1"/>
    <property type="match status" value="1"/>
</dbReference>
<dbReference type="HOGENOM" id="CLU_062599_0_0_0"/>
<dbReference type="NCBIfam" id="NF009239">
    <property type="entry name" value="PRK12595.1"/>
    <property type="match status" value="1"/>
</dbReference>
<reference evidence="3 4" key="1">
    <citation type="submission" date="2011-10" db="EMBL/GenBank/DDBJ databases">
        <title>The complete genome of plasmid of Thermovirga lienii DSM 17291.</title>
        <authorList>
            <consortium name="US DOE Joint Genome Institute (JGI-PGF)"/>
            <person name="Lucas S."/>
            <person name="Copeland A."/>
            <person name="Lapidus A."/>
            <person name="Glavina del Rio T."/>
            <person name="Dalin E."/>
            <person name="Tice H."/>
            <person name="Bruce D."/>
            <person name="Goodwin L."/>
            <person name="Pitluck S."/>
            <person name="Peters L."/>
            <person name="Mikhailova N."/>
            <person name="Saunders E."/>
            <person name="Kyrpides N."/>
            <person name="Mavromatis K."/>
            <person name="Ivanova N."/>
            <person name="Last F.I."/>
            <person name="Brettin T."/>
            <person name="Detter J.C."/>
            <person name="Han C."/>
            <person name="Larimer F."/>
            <person name="Land M."/>
            <person name="Hauser L."/>
            <person name="Markowitz V."/>
            <person name="Cheng J.-F."/>
            <person name="Hugenholtz P."/>
            <person name="Woyke T."/>
            <person name="Wu D."/>
            <person name="Spring S."/>
            <person name="Schroeder M."/>
            <person name="Brambilla E.-M."/>
            <person name="Klenk H.-P."/>
            <person name="Eisen J.A."/>
        </authorList>
    </citation>
    <scope>NUCLEOTIDE SEQUENCE [LARGE SCALE GENOMIC DNA]</scope>
    <source>
        <strain evidence="4">ATCC BAA-1197 / DSM 17291 / Cas60314</strain>
        <plasmid evidence="4">Plasmid pTLIE01</plasmid>
    </source>
</reference>
<dbReference type="PANTHER" id="PTHR43018:SF2">
    <property type="entry name" value="PHOSPHO-2-DEHYDRO-3-DEOXYHEPTONATE ALDOLASE"/>
    <property type="match status" value="1"/>
</dbReference>
<dbReference type="InterPro" id="IPR013785">
    <property type="entry name" value="Aldolase_TIM"/>
</dbReference>
<keyword evidence="1 3" id="KW-0808">Transferase</keyword>
<evidence type="ECO:0000256" key="1">
    <source>
        <dbReference type="ARBA" id="ARBA00022679"/>
    </source>
</evidence>
<evidence type="ECO:0000313" key="4">
    <source>
        <dbReference type="Proteomes" id="UP000005868"/>
    </source>
</evidence>
<dbReference type="InterPro" id="IPR006218">
    <property type="entry name" value="DAHP1/KDSA"/>
</dbReference>
<keyword evidence="4" id="KW-1185">Reference proteome</keyword>
<keyword evidence="3" id="KW-0614">Plasmid</keyword>
<dbReference type="NCBIfam" id="TIGR01361">
    <property type="entry name" value="DAHP_synth_Bsub"/>
    <property type="match status" value="1"/>
</dbReference>
<dbReference type="SUPFAM" id="SSF51569">
    <property type="entry name" value="Aldolase"/>
    <property type="match status" value="1"/>
</dbReference>
<geneLocation type="plasmid" evidence="3 4">
    <name>pTLIE01</name>
</geneLocation>
<dbReference type="OrthoDB" id="9780456at2"/>
<dbReference type="EC" id="2.5.1.54" evidence="3"/>
<dbReference type="Proteomes" id="UP000005868">
    <property type="component" value="Plasmid pTLIE01"/>
</dbReference>
<name>G7VAF8_THELD</name>
<dbReference type="InterPro" id="IPR052899">
    <property type="entry name" value="Class-I_DAHP_synthase"/>
</dbReference>
<dbReference type="Pfam" id="PF00793">
    <property type="entry name" value="DAHP_synth_1"/>
    <property type="match status" value="1"/>
</dbReference>
<dbReference type="GO" id="GO:0009073">
    <property type="term" value="P:aromatic amino acid family biosynthetic process"/>
    <property type="evidence" value="ECO:0007669"/>
    <property type="project" value="InterPro"/>
</dbReference>
<accession>G7VAF8</accession>
<evidence type="ECO:0000313" key="3">
    <source>
        <dbReference type="EMBL" id="AER67608.1"/>
    </source>
</evidence>
<dbReference type="KEGG" id="tli:Tlie_1899"/>
<dbReference type="InterPro" id="IPR006268">
    <property type="entry name" value="DAHP_syn_2"/>
</dbReference>
<dbReference type="GO" id="GO:0003849">
    <property type="term" value="F:3-deoxy-7-phosphoheptulonate synthase activity"/>
    <property type="evidence" value="ECO:0007669"/>
    <property type="project" value="UniProtKB-EC"/>
</dbReference>
<organism evidence="3 4">
    <name type="scientific">Thermovirga lienii (strain ATCC BAA-1197 / DSM 17291 / Cas60314)</name>
    <dbReference type="NCBI Taxonomy" id="580340"/>
    <lineage>
        <taxon>Bacteria</taxon>
        <taxon>Thermotogati</taxon>
        <taxon>Synergistota</taxon>
        <taxon>Synergistia</taxon>
        <taxon>Synergistales</taxon>
        <taxon>Thermovirgaceae</taxon>
        <taxon>Thermovirga</taxon>
    </lineage>
</organism>
<dbReference type="PANTHER" id="PTHR43018">
    <property type="entry name" value="PHOSPHO-2-DEHYDRO-3-DEOXYHEPTONATE ALDOLASE"/>
    <property type="match status" value="1"/>
</dbReference>
<dbReference type="GO" id="GO:0016832">
    <property type="term" value="F:aldehyde-lyase activity"/>
    <property type="evidence" value="ECO:0007669"/>
    <property type="project" value="InterPro"/>
</dbReference>
<protein>
    <submittedName>
        <fullName evidence="3">3-deoxy-D-arabinoheptulosonate-7-phosphate synthase</fullName>
        <ecNumber evidence="3">2.5.1.54</ecNumber>
    </submittedName>
</protein>
<dbReference type="AlphaFoldDB" id="G7VAF8"/>
<evidence type="ECO:0000259" key="2">
    <source>
        <dbReference type="Pfam" id="PF00793"/>
    </source>
</evidence>
<proteinExistence type="predicted"/>
<sequence>MLVIHMARGCKSLEVARVCDFLERRGCSLRVVGSFESPYIVSNGCEKVGNLVLSLPGVKTVTSTKKPYPLASRETFPDDNVFHITEDIKVGGGHRLIMAGPCSVESRSQILETASGVKTLGANVLRGGAFKPRTNPYSFQGLGSEGINLLVEAKEKTGLPIVTEIMSPEDLEWLEPHVDILQIGARNMMNFALLKAVGRTRKPVLLKRGMMATVDEWLQAAEYILAGGNHKVILCERGIRSFDTSTRNTLDLSVVPLVKSISHLPVIVDPSHGTGRKELIKPMSMAAMAAGADGLMIEVHPRPHEALSDGAQSLTLEEFGDLMESVNRLCSVLDEEVKAPCGLRIAM</sequence>
<gene>
    <name evidence="3" type="ordered locus">Tlie_1899</name>
</gene>
<dbReference type="EMBL" id="CP003097">
    <property type="protein sequence ID" value="AER67608.1"/>
    <property type="molecule type" value="Genomic_DNA"/>
</dbReference>
<feature type="domain" description="DAHP synthetase I/KDSA" evidence="2">
    <location>
        <begin position="85"/>
        <end position="324"/>
    </location>
</feature>